<keyword evidence="4" id="KW-1185">Reference proteome</keyword>
<dbReference type="InterPro" id="IPR025202">
    <property type="entry name" value="PLD-like_dom"/>
</dbReference>
<evidence type="ECO:0000259" key="2">
    <source>
        <dbReference type="Pfam" id="PF13091"/>
    </source>
</evidence>
<dbReference type="AlphaFoldDB" id="A0AAD1I0D8"/>
<dbReference type="SUPFAM" id="SSF52540">
    <property type="entry name" value="P-loop containing nucleoside triphosphate hydrolases"/>
    <property type="match status" value="1"/>
</dbReference>
<dbReference type="Pfam" id="PF04851">
    <property type="entry name" value="ResIII"/>
    <property type="match status" value="1"/>
</dbReference>
<dbReference type="Gene3D" id="3.40.50.300">
    <property type="entry name" value="P-loop containing nucleotide triphosphate hydrolases"/>
    <property type="match status" value="1"/>
</dbReference>
<dbReference type="Pfam" id="PF13091">
    <property type="entry name" value="PLDc_2"/>
    <property type="match status" value="1"/>
</dbReference>
<dbReference type="InterPro" id="IPR006935">
    <property type="entry name" value="Helicase/UvrB_N"/>
</dbReference>
<dbReference type="CDD" id="cd09203">
    <property type="entry name" value="PLDc_N_DEXD_b1"/>
    <property type="match status" value="1"/>
</dbReference>
<protein>
    <submittedName>
        <fullName evidence="3">Uncharacterized protein</fullName>
    </submittedName>
</protein>
<gene>
    <name evidence="3" type="ORF">MTER_34410</name>
</gene>
<evidence type="ECO:0000313" key="4">
    <source>
        <dbReference type="Proteomes" id="UP000467636"/>
    </source>
</evidence>
<sequence length="551" mass="61588">MLNLPTSFTPTNLRRMDTGVYESLLNEQLMAQLTHHPDLHPDYGTVDDAEHALTIARYLAPIIERSLRSARTVEDRVALAHRILDVLPDTYTDGAALHTNEPGKVTRLDEVRHATALGAPKTPRPATPFSDAALMTNARNEPTLAAELRAELASADRVDLLCAFVKWQGLRLLEKELTELRERSIPLRVITTTYLGATDARALDALVNEFGAEVRVNYDTTITRLHAKAWLLRRNTGFHTAYVGSSNLSHAALVDGLEWNVRLSAIATPHLLEKFRATFDSYWENRDFEPYRPGQDGERLRQALQTASGDRKRDPLAVTLSGLEVRPKPFQAEMLEQLDAERTLHDRHRNLIVAATGTGKTVMAALDYRRLARDIHGRDLTLLFVAHRHRSALLGPTRIPASGLRIRLRRRPDELAFTASRRRPGHLERGPSGMPALPLLWRRYRTAGCARFGTAPRNLRWRVLRAQSSAPATQPRSASYSAAAPARADPGLAYLRALRRWQKAAATPRCRYPLRQFSCERRGDPHWLIPRCGATTSSVTSTAAPASSKSC</sequence>
<evidence type="ECO:0000259" key="1">
    <source>
        <dbReference type="Pfam" id="PF04851"/>
    </source>
</evidence>
<dbReference type="EMBL" id="AP022564">
    <property type="protein sequence ID" value="BBX24030.1"/>
    <property type="molecule type" value="Genomic_DNA"/>
</dbReference>
<proteinExistence type="predicted"/>
<organism evidence="3 4">
    <name type="scientific">Mycolicibacter terrae</name>
    <dbReference type="NCBI Taxonomy" id="1788"/>
    <lineage>
        <taxon>Bacteria</taxon>
        <taxon>Bacillati</taxon>
        <taxon>Actinomycetota</taxon>
        <taxon>Actinomycetes</taxon>
        <taxon>Mycobacteriales</taxon>
        <taxon>Mycobacteriaceae</taxon>
        <taxon>Mycolicibacter</taxon>
    </lineage>
</organism>
<name>A0AAD1I0D8_9MYCO</name>
<dbReference type="GO" id="GO:0003677">
    <property type="term" value="F:DNA binding"/>
    <property type="evidence" value="ECO:0007669"/>
    <property type="project" value="InterPro"/>
</dbReference>
<dbReference type="GO" id="GO:0005524">
    <property type="term" value="F:ATP binding"/>
    <property type="evidence" value="ECO:0007669"/>
    <property type="project" value="InterPro"/>
</dbReference>
<feature type="domain" description="Helicase/UvrB N-terminal" evidence="1">
    <location>
        <begin position="325"/>
        <end position="389"/>
    </location>
</feature>
<dbReference type="SUPFAM" id="SSF56024">
    <property type="entry name" value="Phospholipase D/nuclease"/>
    <property type="match status" value="1"/>
</dbReference>
<dbReference type="InterPro" id="IPR027417">
    <property type="entry name" value="P-loop_NTPase"/>
</dbReference>
<dbReference type="GO" id="GO:0016787">
    <property type="term" value="F:hydrolase activity"/>
    <property type="evidence" value="ECO:0007669"/>
    <property type="project" value="InterPro"/>
</dbReference>
<dbReference type="Proteomes" id="UP000467636">
    <property type="component" value="Chromosome"/>
</dbReference>
<evidence type="ECO:0000313" key="3">
    <source>
        <dbReference type="EMBL" id="BBX24030.1"/>
    </source>
</evidence>
<dbReference type="Gene3D" id="3.30.870.10">
    <property type="entry name" value="Endonuclease Chain A"/>
    <property type="match status" value="1"/>
</dbReference>
<accession>A0AAD1I0D8</accession>
<reference evidence="3 4" key="1">
    <citation type="journal article" date="2019" name="Emerg. Microbes Infect.">
        <title>Comprehensive subspecies identification of 175 nontuberculous mycobacteria species based on 7547 genomic profiles.</title>
        <authorList>
            <person name="Matsumoto Y."/>
            <person name="Kinjo T."/>
            <person name="Motooka D."/>
            <person name="Nabeya D."/>
            <person name="Jung N."/>
            <person name="Uechi K."/>
            <person name="Horii T."/>
            <person name="Iida T."/>
            <person name="Fujita J."/>
            <person name="Nakamura S."/>
        </authorList>
    </citation>
    <scope>NUCLEOTIDE SEQUENCE [LARGE SCALE GENOMIC DNA]</scope>
    <source>
        <strain evidence="3 4">JCM 12143</strain>
    </source>
</reference>
<feature type="domain" description="Phospholipase D-like" evidence="2">
    <location>
        <begin position="174"/>
        <end position="283"/>
    </location>
</feature>